<keyword evidence="3" id="KW-0732">Signal</keyword>
<evidence type="ECO:0000313" key="5">
    <source>
        <dbReference type="Proteomes" id="UP001642540"/>
    </source>
</evidence>
<protein>
    <submittedName>
        <fullName evidence="4">Uncharacterized protein</fullName>
    </submittedName>
</protein>
<feature type="transmembrane region" description="Helical" evidence="2">
    <location>
        <begin position="772"/>
        <end position="793"/>
    </location>
</feature>
<feature type="signal peptide" evidence="3">
    <location>
        <begin position="1"/>
        <end position="25"/>
    </location>
</feature>
<evidence type="ECO:0000256" key="2">
    <source>
        <dbReference type="SAM" id="Phobius"/>
    </source>
</evidence>
<dbReference type="EMBL" id="CAXLJM020000083">
    <property type="protein sequence ID" value="CAL8130726.1"/>
    <property type="molecule type" value="Genomic_DNA"/>
</dbReference>
<sequence>MISVRQNLCFCIILAIALNSSFVDSSKYLLTPAEKVFLAFIPQCTIYFSRSQEDNIGFQRFVELCTFPKFNQPQPCVTLHSKTPTTSFQHYGFPPGSFSLHKNLLYNNSMTEDYYRRSSVGRMVSTKHFTKCFLYLSNLYDPFVNGSPTVASLLERIQSFEAGRIFPDYLLLLINASVNSPDFLYYKTSYISSPIFARRSKVLVTDESEGKIYMFCQPCGFKILKAENEADNTYDQKQHNEQPLNLVGSRGHSSSIVPGNEEDTVRIGSLIDLEQHFGFLNNVGENEIKILWTKLHRSLENFGRDIKDDEANNYWHNFSDTSLLNICGGFGIGILEYIRKIDDNIFYERGKSDPQESCLYKIVFETHNFSGIRSNENINTLPFQLLTYKQVVGHHHESVHVYFPDGARIQGFQYSIFVDNSLISSEFDLVALTRPFEATVWITLLGAILFLAFIVKIMGGKFNSLLQIFAILLEQDVVLKIRKNGNVCLVLGVWMLATILLRFAYTGTMYSFLSSLTYPKVPSSLESLVNRHLDKYGVFVGQGESEVLGQYVLAKLQEIEKNGTEIKFLSNFKRAYKTLYEHDLQRLWLSQVSGNESEMDPFEETFGLNRFAFISLTHPTKAFSSYNFYPGGINGQGGSGGAGGGGGYEGNDHSGNGGSQKMLPPQWEPPIPFESALIATGKYLHFRSDNTSMNPSVWLFHGHHDYFTQYFCHDLSSLIQAGIYLKWEQLMNAHIEKKYIEKLNLKMGTHFSSLSSTERHASLLTFQQVNNYSLRVIWTLYYGGLVLGFLAYAREIIRLNLPKRPKTMFLP</sequence>
<feature type="region of interest" description="Disordered" evidence="1">
    <location>
        <begin position="233"/>
        <end position="260"/>
    </location>
</feature>
<keyword evidence="2" id="KW-1133">Transmembrane helix</keyword>
<feature type="region of interest" description="Disordered" evidence="1">
    <location>
        <begin position="640"/>
        <end position="661"/>
    </location>
</feature>
<comment type="caution">
    <text evidence="4">The sequence shown here is derived from an EMBL/GenBank/DDBJ whole genome shotgun (WGS) entry which is preliminary data.</text>
</comment>
<keyword evidence="2" id="KW-0472">Membrane</keyword>
<proteinExistence type="predicted"/>
<gene>
    <name evidence="4" type="ORF">ODALV1_LOCUS23857</name>
</gene>
<feature type="transmembrane region" description="Helical" evidence="2">
    <location>
        <begin position="487"/>
        <end position="505"/>
    </location>
</feature>
<evidence type="ECO:0000313" key="4">
    <source>
        <dbReference type="EMBL" id="CAL8130726.1"/>
    </source>
</evidence>
<keyword evidence="5" id="KW-1185">Reference proteome</keyword>
<dbReference type="Gene3D" id="1.10.287.70">
    <property type="match status" value="1"/>
</dbReference>
<keyword evidence="2" id="KW-0812">Transmembrane</keyword>
<feature type="transmembrane region" description="Helical" evidence="2">
    <location>
        <begin position="438"/>
        <end position="458"/>
    </location>
</feature>
<evidence type="ECO:0000256" key="1">
    <source>
        <dbReference type="SAM" id="MobiDB-lite"/>
    </source>
</evidence>
<feature type="compositionally biased region" description="Gly residues" evidence="1">
    <location>
        <begin position="640"/>
        <end position="649"/>
    </location>
</feature>
<accession>A0ABP1RM93</accession>
<name>A0ABP1RM93_9HEXA</name>
<reference evidence="4 5" key="1">
    <citation type="submission" date="2024-08" db="EMBL/GenBank/DDBJ databases">
        <authorList>
            <person name="Cucini C."/>
            <person name="Frati F."/>
        </authorList>
    </citation>
    <scope>NUCLEOTIDE SEQUENCE [LARGE SCALE GENOMIC DNA]</scope>
</reference>
<organism evidence="4 5">
    <name type="scientific">Orchesella dallaii</name>
    <dbReference type="NCBI Taxonomy" id="48710"/>
    <lineage>
        <taxon>Eukaryota</taxon>
        <taxon>Metazoa</taxon>
        <taxon>Ecdysozoa</taxon>
        <taxon>Arthropoda</taxon>
        <taxon>Hexapoda</taxon>
        <taxon>Collembola</taxon>
        <taxon>Entomobryomorpha</taxon>
        <taxon>Entomobryoidea</taxon>
        <taxon>Orchesellidae</taxon>
        <taxon>Orchesellinae</taxon>
        <taxon>Orchesella</taxon>
    </lineage>
</organism>
<feature type="chain" id="PRO_5046610381" evidence="3">
    <location>
        <begin position="26"/>
        <end position="811"/>
    </location>
</feature>
<evidence type="ECO:0000256" key="3">
    <source>
        <dbReference type="SAM" id="SignalP"/>
    </source>
</evidence>
<dbReference type="Proteomes" id="UP001642540">
    <property type="component" value="Unassembled WGS sequence"/>
</dbReference>